<feature type="chain" id="PRO_5006059482" evidence="2">
    <location>
        <begin position="20"/>
        <end position="1074"/>
    </location>
</feature>
<feature type="compositionally biased region" description="Basic and acidic residues" evidence="1">
    <location>
        <begin position="942"/>
        <end position="959"/>
    </location>
</feature>
<dbReference type="Proteomes" id="UP000054845">
    <property type="component" value="Unassembled WGS sequence"/>
</dbReference>
<feature type="compositionally biased region" description="Basic and acidic residues" evidence="1">
    <location>
        <begin position="636"/>
        <end position="652"/>
    </location>
</feature>
<dbReference type="EMBL" id="CCYA01000248">
    <property type="protein sequence ID" value="CEH14790.1"/>
    <property type="molecule type" value="Genomic_DNA"/>
</dbReference>
<name>A0A0P1BGT7_9BASI</name>
<feature type="compositionally biased region" description="Basic and acidic residues" evidence="1">
    <location>
        <begin position="898"/>
        <end position="925"/>
    </location>
</feature>
<dbReference type="AlphaFoldDB" id="A0A0P1BGT7"/>
<keyword evidence="4" id="KW-1185">Reference proteome</keyword>
<sequence length="1074" mass="117423">MQLVRILLGAATLCAGVSAAPRSYLGLSQRQLDASEPHAREAFSSDAIRQNNAKMVHSSYTELRPAIIKRGSPEQHLFVDIPEYLQQHVMEHLLPKVRHPPRNASVSPSSGKLHPQSDNGDLHRASASPRFSPGSSSSPHSTFETKHTPLHTPAASPTSSSVSGPLLIDNHSYAHQALWEDVTFPQARNSFPAHGTPSLLPDVASTRSSSANTVNSAPSYSSMRSAVLGHGHASDSDEVTRLLHGHSKAQTPYVHGLPNIHSPKSPESNHSSGHAVRNTKPSEVEHSPDAHQSNGQSSIEAHHGGAVHDPGAQPDRYQTQHTSPAHEMSSYSASPTIAEAPPRAEHERAAASTHHMQIELPNQKGIPTVKAQAGSPIRSVPLRLKGRNAFVRVSQPHDFQSKQTSAPYDHKAPYHLEAKLPPPYRDTSTYVSASVSSGQKAHKVPDEPLRILWTNQRMPKDTSAYTAALQHHRKYFKPNMATFDVIQKFTRTNSEPTLHAIGIAYEKNNKPILGGGVTSIEHHYDETRLYMAPQTKISLPRGGELHWEDPGPKAIVRPSVADPECAKKKSRGQSSTASADPEQSPTKKQAFGTDDDRLRRRGALLFRRDTPTAQRKLIRRADDHSSESTGSDPAVDEAKKWKFKPQTKDEAANKTTKPLRNYVLAAKDADTSRTESDASQDQNPSTTKKTEQTPASLASSGSTSASSKAGPGRRLARKPKDFYKRYPEYAMNRGIRGWAVEKPSPVPPIDHLQLASQLRTPTEPEDRPSVSVSWHGHKGRPSGDVTLAAMKESVEHYAAHFHPKMSRFVVKGQFGRSNTEPAIHITGTARDDHGRALPGGGITGIGVPYSHHKVYMKPDISLPNPRPMLQGQVIVPEEPRSRAMIMSTKGMRAATKRAWQDKIKQHAEEGKPKKADLGAPRERKGPGSSRRSSKAPSTSPDQDARTEHNPLSVSEEHAIKSAPITRPSPIQVPDSPIRTPVRSPSLSPTFATLSPLREGSLKSGSKRTFSTFEQMHSDSPLIADHRALHYSSPLHSDLTSMHGGSPDTLHLGPLTPPRLSSPDHTNWNWVLHHL</sequence>
<feature type="region of interest" description="Disordered" evidence="1">
    <location>
        <begin position="98"/>
        <end position="163"/>
    </location>
</feature>
<reference evidence="4" key="1">
    <citation type="submission" date="2014-09" db="EMBL/GenBank/DDBJ databases">
        <authorList>
            <person name="Sharma Rahul"/>
            <person name="Thines Marco"/>
        </authorList>
    </citation>
    <scope>NUCLEOTIDE SEQUENCE [LARGE SCALE GENOMIC DNA]</scope>
</reference>
<protein>
    <submittedName>
        <fullName evidence="3">Uncharacterized protein</fullName>
    </submittedName>
</protein>
<feature type="region of interest" description="Disordered" evidence="1">
    <location>
        <begin position="541"/>
        <end position="719"/>
    </location>
</feature>
<dbReference type="OrthoDB" id="10329043at2759"/>
<organism evidence="3 4">
    <name type="scientific">Ceraceosorus bombacis</name>
    <dbReference type="NCBI Taxonomy" id="401625"/>
    <lineage>
        <taxon>Eukaryota</taxon>
        <taxon>Fungi</taxon>
        <taxon>Dikarya</taxon>
        <taxon>Basidiomycota</taxon>
        <taxon>Ustilaginomycotina</taxon>
        <taxon>Exobasidiomycetes</taxon>
        <taxon>Ceraceosorales</taxon>
        <taxon>Ceraceosoraceae</taxon>
        <taxon>Ceraceosorus</taxon>
    </lineage>
</organism>
<feature type="compositionally biased region" description="Low complexity" evidence="1">
    <location>
        <begin position="926"/>
        <end position="940"/>
    </location>
</feature>
<feature type="compositionally biased region" description="Basic and acidic residues" evidence="1">
    <location>
        <begin position="667"/>
        <end position="676"/>
    </location>
</feature>
<feature type="compositionally biased region" description="Low complexity" evidence="1">
    <location>
        <begin position="695"/>
        <end position="709"/>
    </location>
</feature>
<feature type="compositionally biased region" description="Polar residues" evidence="1">
    <location>
        <begin position="982"/>
        <end position="992"/>
    </location>
</feature>
<feature type="compositionally biased region" description="Polar residues" evidence="1">
    <location>
        <begin position="205"/>
        <end position="220"/>
    </location>
</feature>
<evidence type="ECO:0000256" key="2">
    <source>
        <dbReference type="SAM" id="SignalP"/>
    </source>
</evidence>
<feature type="compositionally biased region" description="Polar residues" evidence="1">
    <location>
        <begin position="677"/>
        <end position="687"/>
    </location>
</feature>
<feature type="region of interest" description="Disordered" evidence="1">
    <location>
        <begin position="889"/>
        <end position="1004"/>
    </location>
</feature>
<feature type="compositionally biased region" description="Basic and acidic residues" evidence="1">
    <location>
        <begin position="280"/>
        <end position="289"/>
    </location>
</feature>
<proteinExistence type="predicted"/>
<feature type="compositionally biased region" description="Polar residues" evidence="1">
    <location>
        <begin position="572"/>
        <end position="587"/>
    </location>
</feature>
<evidence type="ECO:0000313" key="3">
    <source>
        <dbReference type="EMBL" id="CEH14790.1"/>
    </source>
</evidence>
<feature type="compositionally biased region" description="Polar residues" evidence="1">
    <location>
        <begin position="290"/>
        <end position="299"/>
    </location>
</feature>
<feature type="compositionally biased region" description="Low complexity" evidence="1">
    <location>
        <begin position="152"/>
        <end position="161"/>
    </location>
</feature>
<feature type="compositionally biased region" description="Polar residues" evidence="1">
    <location>
        <begin position="316"/>
        <end position="335"/>
    </location>
</feature>
<feature type="region of interest" description="Disordered" evidence="1">
    <location>
        <begin position="193"/>
        <end position="220"/>
    </location>
</feature>
<feature type="signal peptide" evidence="2">
    <location>
        <begin position="1"/>
        <end position="19"/>
    </location>
</feature>
<accession>A0A0P1BGT7</accession>
<keyword evidence="2" id="KW-0732">Signal</keyword>
<feature type="region of interest" description="Disordered" evidence="1">
    <location>
        <begin position="251"/>
        <end position="351"/>
    </location>
</feature>
<feature type="compositionally biased region" description="Low complexity" evidence="1">
    <location>
        <begin position="126"/>
        <end position="141"/>
    </location>
</feature>
<evidence type="ECO:0000256" key="1">
    <source>
        <dbReference type="SAM" id="MobiDB-lite"/>
    </source>
</evidence>
<evidence type="ECO:0000313" key="4">
    <source>
        <dbReference type="Proteomes" id="UP000054845"/>
    </source>
</evidence>